<dbReference type="OrthoDB" id="7362478at2"/>
<proteinExistence type="predicted"/>
<dbReference type="EMBL" id="LXYT01000001">
    <property type="protein sequence ID" value="OLY44521.1"/>
    <property type="molecule type" value="Genomic_DNA"/>
</dbReference>
<feature type="signal peptide" evidence="1">
    <location>
        <begin position="1"/>
        <end position="26"/>
    </location>
</feature>
<protein>
    <recommendedName>
        <fullName evidence="4">DUF992 domain-containing protein</fullName>
    </recommendedName>
</protein>
<name>A0A1R0FC06_9HYPH</name>
<keyword evidence="3" id="KW-1185">Reference proteome</keyword>
<gene>
    <name evidence="2" type="ORF">PEB0149_019910</name>
</gene>
<keyword evidence="1" id="KW-0732">Signal</keyword>
<sequence length="197" mass="20608">MMKHQKTLFASLAFAATALLSLQTQAGATGLVSGTLTCDSKGGIGQFVSSSKALDCEFIPINGHSINDHYVGRIENYGLDLGVTGRTKMTWWVLATSPNAHSNGSLAGNYGGVGSSISLAAGAGSQLLGFGPANGLTLQPLSVDAHEGLNLALGVSKMSLAPAYAEQHAVYHHKKAVVHHKKANVHHKRVASHHKKH</sequence>
<dbReference type="Proteomes" id="UP000187344">
    <property type="component" value="Unassembled WGS sequence"/>
</dbReference>
<evidence type="ECO:0008006" key="4">
    <source>
        <dbReference type="Google" id="ProtNLM"/>
    </source>
</evidence>
<evidence type="ECO:0000256" key="1">
    <source>
        <dbReference type="SAM" id="SignalP"/>
    </source>
</evidence>
<organism evidence="2 3">
    <name type="scientific">Bartonella apis</name>
    <dbReference type="NCBI Taxonomy" id="1686310"/>
    <lineage>
        <taxon>Bacteria</taxon>
        <taxon>Pseudomonadati</taxon>
        <taxon>Pseudomonadota</taxon>
        <taxon>Alphaproteobacteria</taxon>
        <taxon>Hyphomicrobiales</taxon>
        <taxon>Bartonellaceae</taxon>
        <taxon>Bartonella</taxon>
    </lineage>
</organism>
<comment type="caution">
    <text evidence="2">The sequence shown here is derived from an EMBL/GenBank/DDBJ whole genome shotgun (WGS) entry which is preliminary data.</text>
</comment>
<dbReference type="AlphaFoldDB" id="A0A1R0FC06"/>
<dbReference type="InterPro" id="IPR009333">
    <property type="entry name" value="DUF992"/>
</dbReference>
<evidence type="ECO:0000313" key="2">
    <source>
        <dbReference type="EMBL" id="OLY44521.1"/>
    </source>
</evidence>
<reference evidence="2 3" key="1">
    <citation type="submission" date="2016-12" db="EMBL/GenBank/DDBJ databases">
        <title>Comparative genomics of Bartonella apis.</title>
        <authorList>
            <person name="Engel P."/>
        </authorList>
    </citation>
    <scope>NUCLEOTIDE SEQUENCE [LARGE SCALE GENOMIC DNA]</scope>
    <source>
        <strain evidence="2 3">PEB0149</strain>
    </source>
</reference>
<dbReference type="Pfam" id="PF06186">
    <property type="entry name" value="DUF992"/>
    <property type="match status" value="1"/>
</dbReference>
<evidence type="ECO:0000313" key="3">
    <source>
        <dbReference type="Proteomes" id="UP000187344"/>
    </source>
</evidence>
<accession>A0A1R0FC06</accession>
<dbReference type="RefSeq" id="WP_075869642.1">
    <property type="nucleotide sequence ID" value="NZ_CALYQA010000005.1"/>
</dbReference>
<feature type="chain" id="PRO_5013113639" description="DUF992 domain-containing protein" evidence="1">
    <location>
        <begin position="27"/>
        <end position="197"/>
    </location>
</feature>